<comment type="caution">
    <text evidence="2">The sequence shown here is derived from an EMBL/GenBank/DDBJ whole genome shotgun (WGS) entry which is preliminary data.</text>
</comment>
<evidence type="ECO:0000313" key="3">
    <source>
        <dbReference type="Proteomes" id="UP000193144"/>
    </source>
</evidence>
<dbReference type="PANTHER" id="PTHR42678:SF34">
    <property type="entry name" value="OS04G0183300 PROTEIN"/>
    <property type="match status" value="1"/>
</dbReference>
<dbReference type="InterPro" id="IPR036928">
    <property type="entry name" value="AS_sf"/>
</dbReference>
<proteinExistence type="predicted"/>
<dbReference type="PANTHER" id="PTHR42678">
    <property type="entry name" value="AMIDASE"/>
    <property type="match status" value="1"/>
</dbReference>
<evidence type="ECO:0000313" key="2">
    <source>
        <dbReference type="EMBL" id="ORY14246.1"/>
    </source>
</evidence>
<sequence length="507" mass="55470">MLGVFQSWLGTTTCINRTIPSLLTITFSEITNGLDKGLLTLVHLVQAYLKKITKVNHEFNAVIGTNHEALQIAQELDKERATTGHRGKPLHGVPIIIKDHIMTLHSMNSTCGSYTLVGARPKKESAVVTAMRRAGIIILRKANLAQWSGGQATGVYYPGMKASGSSTGSALGTALGLFFVSLRTETSYSIVSLAEKSGVVGFKPTRELVFSKGIMYASYRQDTIGTLTRTVEDARIIVQELIQHSANHNIERSRLSPNLCRMCSGVGLHGIRIGVTDNFSELRKIHCVKRAAFKKTISLLKNAVADIVEAVEILGADEYEKLPQASKDVVLHTKLKAALNSYLSDLETNPQGIKDLRDLINFTKTHPKEKYPQRNVEVLAGMEATKPNEDLYLGMLKKDAYFFGEGGIASALARHKLQVSAKAGSPAMSLPMGVFPPDTEIERNQHGFVEVAPNIPLSLYIFGGVKGDEDFPRVGHAFERLSRVRDFLTPLILPRTDFADTIGLCGT</sequence>
<dbReference type="OrthoDB" id="566138at2759"/>
<organism evidence="2 3">
    <name type="scientific">Clohesyomyces aquaticus</name>
    <dbReference type="NCBI Taxonomy" id="1231657"/>
    <lineage>
        <taxon>Eukaryota</taxon>
        <taxon>Fungi</taxon>
        <taxon>Dikarya</taxon>
        <taxon>Ascomycota</taxon>
        <taxon>Pezizomycotina</taxon>
        <taxon>Dothideomycetes</taxon>
        <taxon>Pleosporomycetidae</taxon>
        <taxon>Pleosporales</taxon>
        <taxon>Lindgomycetaceae</taxon>
        <taxon>Clohesyomyces</taxon>
    </lineage>
</organism>
<feature type="domain" description="Amidase" evidence="1">
    <location>
        <begin position="44"/>
        <end position="379"/>
    </location>
</feature>
<keyword evidence="3" id="KW-1185">Reference proteome</keyword>
<dbReference type="Proteomes" id="UP000193144">
    <property type="component" value="Unassembled WGS sequence"/>
</dbReference>
<name>A0A1Y1ZVG2_9PLEO</name>
<reference evidence="2 3" key="1">
    <citation type="submission" date="2016-07" db="EMBL/GenBank/DDBJ databases">
        <title>Pervasive Adenine N6-methylation of Active Genes in Fungi.</title>
        <authorList>
            <consortium name="DOE Joint Genome Institute"/>
            <person name="Mondo S.J."/>
            <person name="Dannebaum R.O."/>
            <person name="Kuo R.C."/>
            <person name="Labutti K."/>
            <person name="Haridas S."/>
            <person name="Kuo A."/>
            <person name="Salamov A."/>
            <person name="Ahrendt S.R."/>
            <person name="Lipzen A."/>
            <person name="Sullivan W."/>
            <person name="Andreopoulos W.B."/>
            <person name="Clum A."/>
            <person name="Lindquist E."/>
            <person name="Daum C."/>
            <person name="Ramamoorthy G.K."/>
            <person name="Gryganskyi A."/>
            <person name="Culley D."/>
            <person name="Magnuson J.K."/>
            <person name="James T.Y."/>
            <person name="O'Malley M.A."/>
            <person name="Stajich J.E."/>
            <person name="Spatafora J.W."/>
            <person name="Visel A."/>
            <person name="Grigoriev I.V."/>
        </authorList>
    </citation>
    <scope>NUCLEOTIDE SEQUENCE [LARGE SCALE GENOMIC DNA]</scope>
    <source>
        <strain evidence="2 3">CBS 115471</strain>
    </source>
</reference>
<gene>
    <name evidence="2" type="ORF">BCR34DRAFT_623380</name>
</gene>
<dbReference type="EMBL" id="MCFA01000034">
    <property type="protein sequence ID" value="ORY14246.1"/>
    <property type="molecule type" value="Genomic_DNA"/>
</dbReference>
<dbReference type="Pfam" id="PF01425">
    <property type="entry name" value="Amidase"/>
    <property type="match status" value="1"/>
</dbReference>
<dbReference type="AlphaFoldDB" id="A0A1Y1ZVG2"/>
<evidence type="ECO:0000259" key="1">
    <source>
        <dbReference type="Pfam" id="PF01425"/>
    </source>
</evidence>
<dbReference type="InterPro" id="IPR023631">
    <property type="entry name" value="Amidase_dom"/>
</dbReference>
<protein>
    <submittedName>
        <fullName evidence="2">Amidase signature domain-containing protein</fullName>
    </submittedName>
</protein>
<dbReference type="Gene3D" id="3.90.1300.10">
    <property type="entry name" value="Amidase signature (AS) domain"/>
    <property type="match status" value="1"/>
</dbReference>
<dbReference type="STRING" id="1231657.A0A1Y1ZVG2"/>
<accession>A0A1Y1ZVG2</accession>
<dbReference type="SUPFAM" id="SSF75304">
    <property type="entry name" value="Amidase signature (AS) enzymes"/>
    <property type="match status" value="1"/>
</dbReference>